<accession>D3BRJ0</accession>
<dbReference type="EMBL" id="ADBJ01000050">
    <property type="protein sequence ID" value="EFA76022.1"/>
    <property type="molecule type" value="Genomic_DNA"/>
</dbReference>
<feature type="region of interest" description="Disordered" evidence="1">
    <location>
        <begin position="188"/>
        <end position="387"/>
    </location>
</feature>
<feature type="compositionally biased region" description="Low complexity" evidence="1">
    <location>
        <begin position="313"/>
        <end position="338"/>
    </location>
</feature>
<evidence type="ECO:0000313" key="3">
    <source>
        <dbReference type="Proteomes" id="UP000001396"/>
    </source>
</evidence>
<sequence length="509" mass="54627">MSTQLANILKSFSKLSVGSLQQTLKHFNPKDEAIILSAEQPELTSMVKSVICTQTYSFMEDMEKFTEIFASGFGCPKADVLKKLEINGLYNSLEKLSQEDLTQVFKLLSLQETSEQDLPRQEMIGKIEEECFLQGVNKLLIKMCEGGSEVLKSYCKDLKMNYIENDDSKNAEEVMKSMFDLESDLVNDEDAQEEEEAAPAPSKKPAAKEKPAKKSAGAKKPAAPKKAPNKKPAAAKPAAAVESEVEESEEEAPAPATAKSKPPAKAKSKPPAAAASKSNGKTTAPAAAATTESTEVSGKRARKPVTKYEDEATSNGSTTTTTTSTTNSKAKAKPAATSNKRKAKEEDETDEEDDDEDEQSSSNGSGASGKLNSFGGYRDKDGKYISPPVSKIVKGVTKDQLHDFFNLEPLQEFCKMNDITYSSYKKSQLTKVIADFLETGERPLSKKEKLAKKAALKKQKTSKSSKSTNTKTSAAAAAAASSTTSTSPSTTTTPAAASTTTTTTTTAEP</sequence>
<dbReference type="GeneID" id="31366070"/>
<evidence type="ECO:0000313" key="2">
    <source>
        <dbReference type="EMBL" id="EFA76022.1"/>
    </source>
</evidence>
<name>D3BRJ0_HETP5</name>
<dbReference type="FunCoup" id="D3BRJ0">
    <property type="interactions" value="169"/>
</dbReference>
<feature type="compositionally biased region" description="Low complexity" evidence="1">
    <location>
        <begin position="218"/>
        <end position="242"/>
    </location>
</feature>
<feature type="compositionally biased region" description="Basic residues" evidence="1">
    <location>
        <begin position="449"/>
        <end position="463"/>
    </location>
</feature>
<feature type="compositionally biased region" description="Low complexity" evidence="1">
    <location>
        <begin position="464"/>
        <end position="509"/>
    </location>
</feature>
<organism evidence="2 3">
    <name type="scientific">Heterostelium pallidum (strain ATCC 26659 / Pp 5 / PN500)</name>
    <name type="common">Cellular slime mold</name>
    <name type="synonym">Polysphondylium pallidum</name>
    <dbReference type="NCBI Taxonomy" id="670386"/>
    <lineage>
        <taxon>Eukaryota</taxon>
        <taxon>Amoebozoa</taxon>
        <taxon>Evosea</taxon>
        <taxon>Eumycetozoa</taxon>
        <taxon>Dictyostelia</taxon>
        <taxon>Acytosteliales</taxon>
        <taxon>Acytosteliaceae</taxon>
        <taxon>Heterostelium</taxon>
    </lineage>
</organism>
<dbReference type="Pfam" id="PF18953">
    <property type="entry name" value="SAP_new25"/>
    <property type="match status" value="1"/>
</dbReference>
<evidence type="ECO:0000256" key="1">
    <source>
        <dbReference type="SAM" id="MobiDB-lite"/>
    </source>
</evidence>
<feature type="compositionally biased region" description="Acidic residues" evidence="1">
    <location>
        <begin position="188"/>
        <end position="197"/>
    </location>
</feature>
<dbReference type="Proteomes" id="UP000001396">
    <property type="component" value="Unassembled WGS sequence"/>
</dbReference>
<dbReference type="InParanoid" id="D3BRJ0"/>
<proteinExistence type="predicted"/>
<keyword evidence="3" id="KW-1185">Reference proteome</keyword>
<dbReference type="AlphaFoldDB" id="D3BRJ0"/>
<feature type="compositionally biased region" description="Acidic residues" evidence="1">
    <location>
        <begin position="243"/>
        <end position="252"/>
    </location>
</feature>
<dbReference type="RefSeq" id="XP_020428156.1">
    <property type="nucleotide sequence ID" value="XM_020581369.1"/>
</dbReference>
<dbReference type="STRING" id="670386.D3BRJ0"/>
<feature type="compositionally biased region" description="Acidic residues" evidence="1">
    <location>
        <begin position="346"/>
        <end position="359"/>
    </location>
</feature>
<protein>
    <submittedName>
        <fullName evidence="2">Uncharacterized protein</fullName>
    </submittedName>
</protein>
<dbReference type="OMA" id="MMMQGIF"/>
<comment type="caution">
    <text evidence="2">The sequence shown here is derived from an EMBL/GenBank/DDBJ whole genome shotgun (WGS) entry which is preliminary data.</text>
</comment>
<gene>
    <name evidence="2" type="ORF">PPL_10601</name>
</gene>
<feature type="compositionally biased region" description="Low complexity" evidence="1">
    <location>
        <begin position="269"/>
        <end position="294"/>
    </location>
</feature>
<reference evidence="2 3" key="1">
    <citation type="journal article" date="2011" name="Genome Res.">
        <title>Phylogeny-wide analysis of social amoeba genomes highlights ancient origins for complex intercellular communication.</title>
        <authorList>
            <person name="Heidel A.J."/>
            <person name="Lawal H.M."/>
            <person name="Felder M."/>
            <person name="Schilde C."/>
            <person name="Helps N.R."/>
            <person name="Tunggal B."/>
            <person name="Rivero F."/>
            <person name="John U."/>
            <person name="Schleicher M."/>
            <person name="Eichinger L."/>
            <person name="Platzer M."/>
            <person name="Noegel A.A."/>
            <person name="Schaap P."/>
            <person name="Gloeckner G."/>
        </authorList>
    </citation>
    <scope>NUCLEOTIDE SEQUENCE [LARGE SCALE GENOMIC DNA]</scope>
    <source>
        <strain evidence="3">ATCC 26659 / Pp 5 / PN500</strain>
    </source>
</reference>
<feature type="region of interest" description="Disordered" evidence="1">
    <location>
        <begin position="440"/>
        <end position="509"/>
    </location>
</feature>